<dbReference type="PANTHER" id="PTHR43289:SF6">
    <property type="entry name" value="SERINE_THREONINE-PROTEIN KINASE NEKL-3"/>
    <property type="match status" value="1"/>
</dbReference>
<evidence type="ECO:0000256" key="3">
    <source>
        <dbReference type="ARBA" id="ARBA00022777"/>
    </source>
</evidence>
<dbReference type="NCBIfam" id="TIGR00229">
    <property type="entry name" value="sensory_box"/>
    <property type="match status" value="1"/>
</dbReference>
<dbReference type="Proteomes" id="UP000609651">
    <property type="component" value="Unassembled WGS sequence"/>
</dbReference>
<dbReference type="InterPro" id="IPR013655">
    <property type="entry name" value="PAS_fold_3"/>
</dbReference>
<dbReference type="SMART" id="SM00220">
    <property type="entry name" value="S_TKc"/>
    <property type="match status" value="1"/>
</dbReference>
<keyword evidence="3 11" id="KW-0418">Kinase</keyword>
<reference evidence="11 12" key="1">
    <citation type="journal article" date="2020" name="Syst. Appl. Microbiol.">
        <title>Alienimonas chondri sp. nov., a novel planctomycete isolated from the biofilm of the red alga Chondrus crispus.</title>
        <authorList>
            <person name="Vitorino I."/>
            <person name="Albuquerque L."/>
            <person name="Wiegand S."/>
            <person name="Kallscheuer N."/>
            <person name="da Costa M.S."/>
            <person name="Lobo-da-Cunha A."/>
            <person name="Jogler C."/>
            <person name="Lage O.M."/>
        </authorList>
    </citation>
    <scope>NUCLEOTIDE SEQUENCE [LARGE SCALE GENOMIC DNA]</scope>
    <source>
        <strain evidence="11 12">LzC2</strain>
    </source>
</reference>
<dbReference type="InterPro" id="IPR035965">
    <property type="entry name" value="PAS-like_dom_sf"/>
</dbReference>
<feature type="binding site" evidence="5">
    <location>
        <position position="142"/>
    </location>
    <ligand>
        <name>ATP</name>
        <dbReference type="ChEBI" id="CHEBI:30616"/>
    </ligand>
</feature>
<feature type="compositionally biased region" description="Polar residues" evidence="7">
    <location>
        <begin position="74"/>
        <end position="84"/>
    </location>
</feature>
<keyword evidence="4 5" id="KW-0067">ATP-binding</keyword>
<dbReference type="Gene3D" id="3.30.200.20">
    <property type="entry name" value="Phosphorylase Kinase, domain 1"/>
    <property type="match status" value="1"/>
</dbReference>
<feature type="region of interest" description="Disordered" evidence="7">
    <location>
        <begin position="43"/>
        <end position="101"/>
    </location>
</feature>
<dbReference type="InterPro" id="IPR017441">
    <property type="entry name" value="Protein_kinase_ATP_BS"/>
</dbReference>
<feature type="compositionally biased region" description="Low complexity" evidence="7">
    <location>
        <begin position="52"/>
        <end position="70"/>
    </location>
</feature>
<dbReference type="Gene3D" id="3.30.450.20">
    <property type="entry name" value="PAS domain"/>
    <property type="match status" value="2"/>
</dbReference>
<feature type="region of interest" description="Disordered" evidence="7">
    <location>
        <begin position="1"/>
        <end position="23"/>
    </location>
</feature>
<keyword evidence="6" id="KW-0175">Coiled coil</keyword>
<dbReference type="PROSITE" id="PS50113">
    <property type="entry name" value="PAC"/>
    <property type="match status" value="1"/>
</dbReference>
<evidence type="ECO:0000256" key="6">
    <source>
        <dbReference type="SAM" id="Coils"/>
    </source>
</evidence>
<comment type="caution">
    <text evidence="11">The sequence shown here is derived from an EMBL/GenBank/DDBJ whole genome shotgun (WGS) entry which is preliminary data.</text>
</comment>
<dbReference type="PANTHER" id="PTHR43289">
    <property type="entry name" value="MITOGEN-ACTIVATED PROTEIN KINASE KINASE KINASE 20-RELATED"/>
    <property type="match status" value="1"/>
</dbReference>
<feature type="domain" description="PAC" evidence="10">
    <location>
        <begin position="732"/>
        <end position="777"/>
    </location>
</feature>
<evidence type="ECO:0000259" key="8">
    <source>
        <dbReference type="PROSITE" id="PS50011"/>
    </source>
</evidence>
<sequence>MSTDTASAETASAGTAPAGTADATARTFIPNRWNARGLLTGLRATGRSGPLDAATAADGSDVDSSGDTADPNGRTVQLTPTTDGGFTHLTGAKLAAGPPLPTRTLRDEPTADYQPGDVIGEGGSGVVREAIQTAMGRTVAVKTLKPGRPDARDRFLAEARVVAGLDHPNILPVYELAADESGEPFLVMKRIVGTPWSDSIRSMSREENLRILSAVADAVAFAHSRGVVHRDIKPENVLLGAFGEVLLNDWGLALTEEDRADAREAQRCEADRQAGQQAGRPTGRLCGGIDVTGIAGTPAYMAPEQARGDAEDLGPGTDVYLLGAVLFEVAVGRRPHAGDTLTACLRSAAANRLDLPEEEDPNAVAGVLDSSDACGDDRAAAKESMNQAAGDAELVRIARLTMAADPADRPPGVAAFKELLKEYESHAESARLTRRGRSLAAEANETGDYAAFGLAGRTLVEAISLWEENPCAQKALRATRIAFAERACDNGDFELAEGVIKLGNLQDDPVAERCRAARAELANAEAEKSALEQGVRKWSRAFLASPDCVFLVEMADGRVTEINDQFTKLLGYEPSDIVGRTVHDAAFWPASPCRDAFVRGLKERGEFDNAEVNFHHKNGAPIPVLVSARVTQVDGRDVVVTNARDITVRKQQESGLKKSEDRLRRTQRLAGLGTWELSVSDGSVYWSEETFRIAGLDPGDEPPAFDEYLDTVHPDDRAPLLAALDAAGKGGDGFELRVRHRRPDGSWNRVLTRGEPIRGADGEVVELFGSVLDLSEK</sequence>
<evidence type="ECO:0000256" key="2">
    <source>
        <dbReference type="ARBA" id="ARBA00022741"/>
    </source>
</evidence>
<dbReference type="Gene3D" id="2.10.70.100">
    <property type="match status" value="1"/>
</dbReference>
<organism evidence="11 12">
    <name type="scientific">Alienimonas chondri</name>
    <dbReference type="NCBI Taxonomy" id="2681879"/>
    <lineage>
        <taxon>Bacteria</taxon>
        <taxon>Pseudomonadati</taxon>
        <taxon>Planctomycetota</taxon>
        <taxon>Planctomycetia</taxon>
        <taxon>Planctomycetales</taxon>
        <taxon>Planctomycetaceae</taxon>
        <taxon>Alienimonas</taxon>
    </lineage>
</organism>
<protein>
    <submittedName>
        <fullName evidence="11">Serine/threonine-protein kinase PknD</fullName>
        <ecNumber evidence="11">2.7.11.1</ecNumber>
    </submittedName>
</protein>
<feature type="coiled-coil region" evidence="6">
    <location>
        <begin position="514"/>
        <end position="541"/>
    </location>
</feature>
<dbReference type="CDD" id="cd14014">
    <property type="entry name" value="STKc_PknB_like"/>
    <property type="match status" value="1"/>
</dbReference>
<dbReference type="InterPro" id="IPR000719">
    <property type="entry name" value="Prot_kinase_dom"/>
</dbReference>
<evidence type="ECO:0000256" key="5">
    <source>
        <dbReference type="PROSITE-ProRule" id="PRU10141"/>
    </source>
</evidence>
<keyword evidence="1 11" id="KW-0808">Transferase</keyword>
<keyword evidence="2 5" id="KW-0547">Nucleotide-binding</keyword>
<feature type="domain" description="PAS" evidence="9">
    <location>
        <begin position="555"/>
        <end position="581"/>
    </location>
</feature>
<evidence type="ECO:0000256" key="4">
    <source>
        <dbReference type="ARBA" id="ARBA00022840"/>
    </source>
</evidence>
<keyword evidence="12" id="KW-1185">Reference proteome</keyword>
<dbReference type="RefSeq" id="WP_171188380.1">
    <property type="nucleotide sequence ID" value="NZ_WTPX01000106.1"/>
</dbReference>
<dbReference type="CDD" id="cd00130">
    <property type="entry name" value="PAS"/>
    <property type="match status" value="2"/>
</dbReference>
<proteinExistence type="predicted"/>
<dbReference type="InterPro" id="IPR000014">
    <property type="entry name" value="PAS"/>
</dbReference>
<evidence type="ECO:0000313" key="11">
    <source>
        <dbReference type="EMBL" id="NNJ26896.1"/>
    </source>
</evidence>
<dbReference type="Pfam" id="PF00069">
    <property type="entry name" value="Pkinase"/>
    <property type="match status" value="1"/>
</dbReference>
<evidence type="ECO:0000259" key="10">
    <source>
        <dbReference type="PROSITE" id="PS50113"/>
    </source>
</evidence>
<dbReference type="EMBL" id="WTPX01000106">
    <property type="protein sequence ID" value="NNJ26896.1"/>
    <property type="molecule type" value="Genomic_DNA"/>
</dbReference>
<dbReference type="PROSITE" id="PS00107">
    <property type="entry name" value="PROTEIN_KINASE_ATP"/>
    <property type="match status" value="1"/>
</dbReference>
<evidence type="ECO:0000256" key="7">
    <source>
        <dbReference type="SAM" id="MobiDB-lite"/>
    </source>
</evidence>
<dbReference type="InterPro" id="IPR001610">
    <property type="entry name" value="PAC"/>
</dbReference>
<dbReference type="PROSITE" id="PS00108">
    <property type="entry name" value="PROTEIN_KINASE_ST"/>
    <property type="match status" value="1"/>
</dbReference>
<evidence type="ECO:0000259" key="9">
    <source>
        <dbReference type="PROSITE" id="PS50112"/>
    </source>
</evidence>
<dbReference type="InterPro" id="IPR000700">
    <property type="entry name" value="PAS-assoc_C"/>
</dbReference>
<dbReference type="PROSITE" id="PS50011">
    <property type="entry name" value="PROTEIN_KINASE_DOM"/>
    <property type="match status" value="1"/>
</dbReference>
<dbReference type="GO" id="GO:0004674">
    <property type="term" value="F:protein serine/threonine kinase activity"/>
    <property type="evidence" value="ECO:0007669"/>
    <property type="project" value="UniProtKB-EC"/>
</dbReference>
<dbReference type="PROSITE" id="PS50112">
    <property type="entry name" value="PAS"/>
    <property type="match status" value="1"/>
</dbReference>
<dbReference type="Gene3D" id="1.10.510.10">
    <property type="entry name" value="Transferase(Phosphotransferase) domain 1"/>
    <property type="match status" value="1"/>
</dbReference>
<evidence type="ECO:0000256" key="1">
    <source>
        <dbReference type="ARBA" id="ARBA00022679"/>
    </source>
</evidence>
<dbReference type="SUPFAM" id="SSF55785">
    <property type="entry name" value="PYP-like sensor domain (PAS domain)"/>
    <property type="match status" value="2"/>
</dbReference>
<name>A0ABX1VJ79_9PLAN</name>
<gene>
    <name evidence="11" type="primary">pknD_13</name>
    <name evidence="11" type="ORF">LzC2_29920</name>
</gene>
<feature type="domain" description="Protein kinase" evidence="8">
    <location>
        <begin position="113"/>
        <end position="424"/>
    </location>
</feature>
<dbReference type="SMART" id="SM00086">
    <property type="entry name" value="PAC"/>
    <property type="match status" value="2"/>
</dbReference>
<accession>A0ABX1VJ79</accession>
<evidence type="ECO:0000313" key="12">
    <source>
        <dbReference type="Proteomes" id="UP000609651"/>
    </source>
</evidence>
<dbReference type="SMART" id="SM00091">
    <property type="entry name" value="PAS"/>
    <property type="match status" value="2"/>
</dbReference>
<dbReference type="InterPro" id="IPR008271">
    <property type="entry name" value="Ser/Thr_kinase_AS"/>
</dbReference>
<dbReference type="EC" id="2.7.11.1" evidence="11"/>
<dbReference type="InterPro" id="IPR011009">
    <property type="entry name" value="Kinase-like_dom_sf"/>
</dbReference>
<dbReference type="Pfam" id="PF08447">
    <property type="entry name" value="PAS_3"/>
    <property type="match status" value="1"/>
</dbReference>
<dbReference type="SUPFAM" id="SSF56112">
    <property type="entry name" value="Protein kinase-like (PK-like)"/>
    <property type="match status" value="1"/>
</dbReference>
<dbReference type="Pfam" id="PF13426">
    <property type="entry name" value="PAS_9"/>
    <property type="match status" value="1"/>
</dbReference>